<name>A0A0F7SHY3_PHARH</name>
<evidence type="ECO:0000256" key="2">
    <source>
        <dbReference type="ARBA" id="ARBA00022692"/>
    </source>
</evidence>
<feature type="transmembrane region" description="Helical" evidence="5">
    <location>
        <begin position="69"/>
        <end position="91"/>
    </location>
</feature>
<organism evidence="7">
    <name type="scientific">Phaffia rhodozyma</name>
    <name type="common">Yeast</name>
    <name type="synonym">Xanthophyllomyces dendrorhous</name>
    <dbReference type="NCBI Taxonomy" id="264483"/>
    <lineage>
        <taxon>Eukaryota</taxon>
        <taxon>Fungi</taxon>
        <taxon>Dikarya</taxon>
        <taxon>Basidiomycota</taxon>
        <taxon>Agaricomycotina</taxon>
        <taxon>Tremellomycetes</taxon>
        <taxon>Cystofilobasidiales</taxon>
        <taxon>Mrakiaceae</taxon>
        <taxon>Phaffia</taxon>
    </lineage>
</organism>
<evidence type="ECO:0000259" key="6">
    <source>
        <dbReference type="Pfam" id="PF10277"/>
    </source>
</evidence>
<dbReference type="Pfam" id="PF10277">
    <property type="entry name" value="Frag1"/>
    <property type="match status" value="1"/>
</dbReference>
<reference evidence="7" key="1">
    <citation type="submission" date="2014-08" db="EMBL/GenBank/DDBJ databases">
        <authorList>
            <person name="Sharma Rahul"/>
            <person name="Thines Marco"/>
        </authorList>
    </citation>
    <scope>NUCLEOTIDE SEQUENCE</scope>
</reference>
<accession>A0A0F7SHY3</accession>
<protein>
    <submittedName>
        <fullName evidence="7">Frag1/DRAM/Sfk1</fullName>
    </submittedName>
</protein>
<feature type="transmembrane region" description="Helical" evidence="5">
    <location>
        <begin position="111"/>
        <end position="133"/>
    </location>
</feature>
<dbReference type="InterPro" id="IPR019402">
    <property type="entry name" value="CWH43_N"/>
</dbReference>
<dbReference type="PANTHER" id="PTHR21324">
    <property type="entry name" value="FASTING-INDUCIBLE INTEGRAL MEMBRANE PROTEIN TM6P1-RELATED"/>
    <property type="match status" value="1"/>
</dbReference>
<feature type="domain" description="CWH43-like N-terminal" evidence="6">
    <location>
        <begin position="24"/>
        <end position="255"/>
    </location>
</feature>
<feature type="transmembrane region" description="Helical" evidence="5">
    <location>
        <begin position="145"/>
        <end position="165"/>
    </location>
</feature>
<evidence type="ECO:0000313" key="7">
    <source>
        <dbReference type="EMBL" id="CDZ96879.1"/>
    </source>
</evidence>
<keyword evidence="3 5" id="KW-1133">Transmembrane helix</keyword>
<evidence type="ECO:0000256" key="4">
    <source>
        <dbReference type="ARBA" id="ARBA00023136"/>
    </source>
</evidence>
<dbReference type="GO" id="GO:0012505">
    <property type="term" value="C:endomembrane system"/>
    <property type="evidence" value="ECO:0007669"/>
    <property type="project" value="UniProtKB-SubCell"/>
</dbReference>
<dbReference type="InterPro" id="IPR050911">
    <property type="entry name" value="DRAM/TMEM150_Autophagy_Mod"/>
</dbReference>
<proteinExistence type="predicted"/>
<evidence type="ECO:0000256" key="1">
    <source>
        <dbReference type="ARBA" id="ARBA00004127"/>
    </source>
</evidence>
<dbReference type="EMBL" id="LN483167">
    <property type="protein sequence ID" value="CDZ96879.1"/>
    <property type="molecule type" value="Genomic_DNA"/>
</dbReference>
<sequence>MLSRPTNSAGEKKPFLFHTAYGQYWIFPLLSALVWLAGLIALVSLWAVSGTPRYQEDSADIQFISDIGGIYQKLFIGICVVTAALYVLSLFAERWLRHVDRIPGHGQRNKLIVIFDILAIIFGILGAAALIVLSAFNTYNYSTVHWTSTCVFILCVAISAVFQSLEIFYLKKGHPDRPHLMRNSVLKMLVVIAAISVAITFGVLYSICSGGVDYSASPSAITRCNRITGAAAICEWTVALIFDAYLFTLLLDLWPASKTSPRYLRRLERWEQSSLEKMGVAAGMDSRTSYAPTTETRTGMGTPVEGHQVTNGVVAPRFQESPQMKQVVPVTQPQGYEYGFVQNGYAQSGTYPTTTYPGPTSAPTNANTDAVVSRDAVGYENTELPLGAPLTTRD</sequence>
<dbReference type="PANTHER" id="PTHR21324:SF2">
    <property type="entry name" value="EG:22E5.9 PROTEIN"/>
    <property type="match status" value="1"/>
</dbReference>
<keyword evidence="2 5" id="KW-0812">Transmembrane</keyword>
<evidence type="ECO:0000256" key="5">
    <source>
        <dbReference type="SAM" id="Phobius"/>
    </source>
</evidence>
<feature type="transmembrane region" description="Helical" evidence="5">
    <location>
        <begin position="21"/>
        <end position="49"/>
    </location>
</feature>
<feature type="transmembrane region" description="Helical" evidence="5">
    <location>
        <begin position="227"/>
        <end position="254"/>
    </location>
</feature>
<evidence type="ECO:0000256" key="3">
    <source>
        <dbReference type="ARBA" id="ARBA00022989"/>
    </source>
</evidence>
<feature type="transmembrane region" description="Helical" evidence="5">
    <location>
        <begin position="185"/>
        <end position="207"/>
    </location>
</feature>
<dbReference type="GO" id="GO:0005886">
    <property type="term" value="C:plasma membrane"/>
    <property type="evidence" value="ECO:0007669"/>
    <property type="project" value="TreeGrafter"/>
</dbReference>
<keyword evidence="4 5" id="KW-0472">Membrane</keyword>
<dbReference type="AlphaFoldDB" id="A0A0F7SHY3"/>
<comment type="subcellular location">
    <subcellularLocation>
        <location evidence="1">Endomembrane system</location>
        <topology evidence="1">Multi-pass membrane protein</topology>
    </subcellularLocation>
</comment>